<dbReference type="EMBL" id="JPRD01000112">
    <property type="protein sequence ID" value="KIF44441.1"/>
    <property type="molecule type" value="Genomic_DNA"/>
</dbReference>
<dbReference type="Pfam" id="PF04471">
    <property type="entry name" value="Mrr_cat"/>
    <property type="match status" value="1"/>
</dbReference>
<evidence type="ECO:0000259" key="1">
    <source>
        <dbReference type="Pfam" id="PF04471"/>
    </source>
</evidence>
<dbReference type="AlphaFoldDB" id="A0A0C1YV51"/>
<dbReference type="InterPro" id="IPR011335">
    <property type="entry name" value="Restrct_endonuc-II-like"/>
</dbReference>
<gene>
    <name evidence="2" type="ORF">H735_30380</name>
</gene>
<sequence>MSNNGREYEEFVASLQKALFESEQWTELRNIQIEQNKKIKDNFGILREFDLYWEYELAGITYKTVIECKDYASKVSIEKIDALLGKIRDIPDLKPIFATKTGYQSGAKAKAQNNKVELLIVREQNDTDWELDDGTPLIREVVINMHAIPAARIVSFSPSIDGNWVKENTEIDISSGNFHLNMRNDMTFIEDISKSEKYSLLQLEERLGRGTETDFGERKLTLNFDDAFLHCADMKLKMRAAEVTYFMPKPIEQPIHIDFSKELVGVIEYLGKSSKTAIFKDRIVKDWGSKI</sequence>
<dbReference type="RefSeq" id="WP_020198210.1">
    <property type="nucleotide sequence ID" value="NZ_BAOH01000322.1"/>
</dbReference>
<comment type="caution">
    <text evidence="2">The sequence shown here is derived from an EMBL/GenBank/DDBJ whole genome shotgun (WGS) entry which is preliminary data.</text>
</comment>
<dbReference type="GO" id="GO:0004519">
    <property type="term" value="F:endonuclease activity"/>
    <property type="evidence" value="ECO:0007669"/>
    <property type="project" value="UniProtKB-KW"/>
</dbReference>
<keyword evidence="2" id="KW-0540">Nuclease</keyword>
<evidence type="ECO:0000313" key="3">
    <source>
        <dbReference type="Proteomes" id="UP000031586"/>
    </source>
</evidence>
<dbReference type="InterPro" id="IPR007560">
    <property type="entry name" value="Restrct_endonuc_IV_Mrr"/>
</dbReference>
<keyword evidence="2" id="KW-0378">Hydrolase</keyword>
<dbReference type="SUPFAM" id="SSF52980">
    <property type="entry name" value="Restriction endonuclease-like"/>
    <property type="match status" value="1"/>
</dbReference>
<evidence type="ECO:0000313" key="2">
    <source>
        <dbReference type="EMBL" id="KIF44441.1"/>
    </source>
</evidence>
<accession>A0A0C1YV51</accession>
<dbReference type="Gene3D" id="3.40.1350.10">
    <property type="match status" value="1"/>
</dbReference>
<organism evidence="2 3">
    <name type="scientific">Vibrio owensii CAIM 1854 = LMG 25443</name>
    <dbReference type="NCBI Taxonomy" id="1229493"/>
    <lineage>
        <taxon>Bacteria</taxon>
        <taxon>Pseudomonadati</taxon>
        <taxon>Pseudomonadota</taxon>
        <taxon>Gammaproteobacteria</taxon>
        <taxon>Vibrionales</taxon>
        <taxon>Vibrionaceae</taxon>
        <taxon>Vibrio</taxon>
    </lineage>
</organism>
<feature type="domain" description="Restriction endonuclease type IV Mrr" evidence="1">
    <location>
        <begin position="50"/>
        <end position="119"/>
    </location>
</feature>
<dbReference type="InterPro" id="IPR011856">
    <property type="entry name" value="tRNA_endonuc-like_dom_sf"/>
</dbReference>
<dbReference type="GO" id="GO:0003677">
    <property type="term" value="F:DNA binding"/>
    <property type="evidence" value="ECO:0007669"/>
    <property type="project" value="InterPro"/>
</dbReference>
<dbReference type="GO" id="GO:0009307">
    <property type="term" value="P:DNA restriction-modification system"/>
    <property type="evidence" value="ECO:0007669"/>
    <property type="project" value="InterPro"/>
</dbReference>
<dbReference type="PATRIC" id="fig|1229493.5.peg.457"/>
<dbReference type="Proteomes" id="UP000031586">
    <property type="component" value="Unassembled WGS sequence"/>
</dbReference>
<protein>
    <submittedName>
        <fullName evidence="2">Restriction endonuclease</fullName>
    </submittedName>
</protein>
<name>A0A0C1YV51_9VIBR</name>
<keyword evidence="2" id="KW-0255">Endonuclease</keyword>
<proteinExistence type="predicted"/>
<reference evidence="2 3" key="1">
    <citation type="submission" date="2014-07" db="EMBL/GenBank/DDBJ databases">
        <title>Unique and conserved regions in Vibrio harveyi and related species in comparison with the shrimp pathogen Vibrio harveyi CAIM 1792.</title>
        <authorList>
            <person name="Espinoza-Valles I."/>
            <person name="Vora G."/>
            <person name="Leekitcharoenphon P."/>
            <person name="Ussery D."/>
            <person name="Hoj L."/>
            <person name="Gomez-Gil B."/>
        </authorList>
    </citation>
    <scope>NUCLEOTIDE SEQUENCE [LARGE SCALE GENOMIC DNA]</scope>
    <source>
        <strain evidence="3">CAIM 1854 / LMG 25443</strain>
    </source>
</reference>